<evidence type="ECO:0000313" key="1">
    <source>
        <dbReference type="EMBL" id="MFD1737223.1"/>
    </source>
</evidence>
<comment type="caution">
    <text evidence="1">The sequence shown here is derived from an EMBL/GenBank/DDBJ whole genome shotgun (WGS) entry which is preliminary data.</text>
</comment>
<reference evidence="2" key="1">
    <citation type="journal article" date="2019" name="Int. J. Syst. Evol. Microbiol.">
        <title>The Global Catalogue of Microorganisms (GCM) 10K type strain sequencing project: providing services to taxonomists for standard genome sequencing and annotation.</title>
        <authorList>
            <consortium name="The Broad Institute Genomics Platform"/>
            <consortium name="The Broad Institute Genome Sequencing Center for Infectious Disease"/>
            <person name="Wu L."/>
            <person name="Ma J."/>
        </authorList>
    </citation>
    <scope>NUCLEOTIDE SEQUENCE [LARGE SCALE GENOMIC DNA]</scope>
    <source>
        <strain evidence="2">CCUG 49339</strain>
    </source>
</reference>
<protein>
    <submittedName>
        <fullName evidence="1">DNA polymerase beta superfamily protein</fullName>
    </submittedName>
</protein>
<keyword evidence="2" id="KW-1185">Reference proteome</keyword>
<dbReference type="EMBL" id="JBHUEM010000020">
    <property type="protein sequence ID" value="MFD1737223.1"/>
    <property type="molecule type" value="Genomic_DNA"/>
</dbReference>
<dbReference type="RefSeq" id="WP_377928428.1">
    <property type="nucleotide sequence ID" value="NZ_JBHUEM010000020.1"/>
</dbReference>
<proteinExistence type="predicted"/>
<dbReference type="InterPro" id="IPR018775">
    <property type="entry name" value="RlaP"/>
</dbReference>
<dbReference type="PANTHER" id="PTHR34817:SF2">
    <property type="entry name" value="NUCLEOTIDYLTRANSFERASE"/>
    <property type="match status" value="1"/>
</dbReference>
<dbReference type="Pfam" id="PF10127">
    <property type="entry name" value="RlaP"/>
    <property type="match status" value="1"/>
</dbReference>
<sequence>MKAEILNLLRGIEEKHSIQIVYACEVGSRAWGLEHRNSDYDVRFIFIYPIETYLSLDEPLDVIDVQSKEIDCHGWDIKKTLKLFRKHNPTLLEWLHSPVVYQDSYEISKVLRSLNESNFQIKPVLYHYVNMAKKNLEDLTKRNDSKQLINIFRPILICKWILTRNEFPPLQLKELIEPIHEQEVKITMYHIIDIKKKTLEESSLQQLEFNHLQKWMTEELRFIEESVSKLQEHSAMKVNMTREVNKVFRSFVLKSQ</sequence>
<dbReference type="PANTHER" id="PTHR34817">
    <property type="entry name" value="NUCLEOTIDYLTRANSFERASE"/>
    <property type="match status" value="1"/>
</dbReference>
<dbReference type="Proteomes" id="UP001597214">
    <property type="component" value="Unassembled WGS sequence"/>
</dbReference>
<name>A0ABW4LQ83_9BACI</name>
<accession>A0ABW4LQ83</accession>
<organism evidence="1 2">
    <name type="scientific">Bacillus salitolerans</name>
    <dbReference type="NCBI Taxonomy" id="1437434"/>
    <lineage>
        <taxon>Bacteria</taxon>
        <taxon>Bacillati</taxon>
        <taxon>Bacillota</taxon>
        <taxon>Bacilli</taxon>
        <taxon>Bacillales</taxon>
        <taxon>Bacillaceae</taxon>
        <taxon>Bacillus</taxon>
    </lineage>
</organism>
<gene>
    <name evidence="1" type="ORF">ACFSCX_11735</name>
</gene>
<evidence type="ECO:0000313" key="2">
    <source>
        <dbReference type="Proteomes" id="UP001597214"/>
    </source>
</evidence>